<gene>
    <name evidence="2" type="ORF">SK128_003984</name>
</gene>
<organism evidence="2 3">
    <name type="scientific">Halocaridina rubra</name>
    <name type="common">Hawaiian red shrimp</name>
    <dbReference type="NCBI Taxonomy" id="373956"/>
    <lineage>
        <taxon>Eukaryota</taxon>
        <taxon>Metazoa</taxon>
        <taxon>Ecdysozoa</taxon>
        <taxon>Arthropoda</taxon>
        <taxon>Crustacea</taxon>
        <taxon>Multicrustacea</taxon>
        <taxon>Malacostraca</taxon>
        <taxon>Eumalacostraca</taxon>
        <taxon>Eucarida</taxon>
        <taxon>Decapoda</taxon>
        <taxon>Pleocyemata</taxon>
        <taxon>Caridea</taxon>
        <taxon>Atyoidea</taxon>
        <taxon>Atyidae</taxon>
        <taxon>Halocaridina</taxon>
    </lineage>
</organism>
<feature type="region of interest" description="Disordered" evidence="1">
    <location>
        <begin position="1"/>
        <end position="76"/>
    </location>
</feature>
<sequence>MRKSESDSRDFDFNRALGGATSRHPLAPTRGGGGEEEERHDREKEMVREEKILKYANNGSPHTENYSVAVKCGKKP</sequence>
<protein>
    <submittedName>
        <fullName evidence="2">Uncharacterized protein</fullName>
    </submittedName>
</protein>
<feature type="compositionally biased region" description="Basic and acidic residues" evidence="1">
    <location>
        <begin position="37"/>
        <end position="53"/>
    </location>
</feature>
<keyword evidence="3" id="KW-1185">Reference proteome</keyword>
<proteinExistence type="predicted"/>
<evidence type="ECO:0000313" key="2">
    <source>
        <dbReference type="EMBL" id="KAK7070340.1"/>
    </source>
</evidence>
<name>A0AAN8X1L0_HALRR</name>
<comment type="caution">
    <text evidence="2">The sequence shown here is derived from an EMBL/GenBank/DDBJ whole genome shotgun (WGS) entry which is preliminary data.</text>
</comment>
<feature type="compositionally biased region" description="Polar residues" evidence="1">
    <location>
        <begin position="57"/>
        <end position="66"/>
    </location>
</feature>
<feature type="compositionally biased region" description="Basic and acidic residues" evidence="1">
    <location>
        <begin position="1"/>
        <end position="13"/>
    </location>
</feature>
<dbReference type="EMBL" id="JAXCGZ010015415">
    <property type="protein sequence ID" value="KAK7070340.1"/>
    <property type="molecule type" value="Genomic_DNA"/>
</dbReference>
<dbReference type="Proteomes" id="UP001381693">
    <property type="component" value="Unassembled WGS sequence"/>
</dbReference>
<evidence type="ECO:0000256" key="1">
    <source>
        <dbReference type="SAM" id="MobiDB-lite"/>
    </source>
</evidence>
<accession>A0AAN8X1L0</accession>
<dbReference type="AlphaFoldDB" id="A0AAN8X1L0"/>
<reference evidence="2 3" key="1">
    <citation type="submission" date="2023-11" db="EMBL/GenBank/DDBJ databases">
        <title>Halocaridina rubra genome assembly.</title>
        <authorList>
            <person name="Smith C."/>
        </authorList>
    </citation>
    <scope>NUCLEOTIDE SEQUENCE [LARGE SCALE GENOMIC DNA]</scope>
    <source>
        <strain evidence="2">EP-1</strain>
        <tissue evidence="2">Whole</tissue>
    </source>
</reference>
<evidence type="ECO:0000313" key="3">
    <source>
        <dbReference type="Proteomes" id="UP001381693"/>
    </source>
</evidence>